<comment type="function">
    <text evidence="1">Nitronate monooxygenase that uses molecular oxygen to catalyze the oxidative denitrification of alkyl nitronates. Acts on propionate 3-nitronate (P3N), the presumed physiological substrate. Probably functions in the detoxification of P3N, a metabolic poison produced by plants and fungi as a defense mechanism.</text>
</comment>
<evidence type="ECO:0000256" key="4">
    <source>
        <dbReference type="ARBA" id="ARBA00022643"/>
    </source>
</evidence>
<reference evidence="6" key="1">
    <citation type="submission" date="2019-04" db="EMBL/GenBank/DDBJ databases">
        <title>Evolution of Biomass-Degrading Anaerobic Consortia Revealed by Metagenomics.</title>
        <authorList>
            <person name="Peng X."/>
        </authorList>
    </citation>
    <scope>NUCLEOTIDE SEQUENCE</scope>
    <source>
        <strain evidence="6">SIG311</strain>
    </source>
</reference>
<keyword evidence="3" id="KW-0285">Flavoprotein</keyword>
<evidence type="ECO:0000256" key="2">
    <source>
        <dbReference type="ARBA" id="ARBA00013457"/>
    </source>
</evidence>
<evidence type="ECO:0000256" key="1">
    <source>
        <dbReference type="ARBA" id="ARBA00003535"/>
    </source>
</evidence>
<comment type="caution">
    <text evidence="6">The sequence shown here is derived from an EMBL/GenBank/DDBJ whole genome shotgun (WGS) entry which is preliminary data.</text>
</comment>
<keyword evidence="5" id="KW-0560">Oxidoreductase</keyword>
<dbReference type="InterPro" id="IPR004136">
    <property type="entry name" value="NMO"/>
</dbReference>
<dbReference type="Proteomes" id="UP000766246">
    <property type="component" value="Unassembled WGS sequence"/>
</dbReference>
<evidence type="ECO:0000313" key="6">
    <source>
        <dbReference type="EMBL" id="MBE5918998.1"/>
    </source>
</evidence>
<dbReference type="Gene3D" id="3.20.20.70">
    <property type="entry name" value="Aldolase class I"/>
    <property type="match status" value="1"/>
</dbReference>
<dbReference type="CDD" id="cd04730">
    <property type="entry name" value="NPD_like"/>
    <property type="match status" value="1"/>
</dbReference>
<evidence type="ECO:0000256" key="3">
    <source>
        <dbReference type="ARBA" id="ARBA00022630"/>
    </source>
</evidence>
<organism evidence="6 7">
    <name type="scientific">Pseudobutyrivibrio ruminis</name>
    <dbReference type="NCBI Taxonomy" id="46206"/>
    <lineage>
        <taxon>Bacteria</taxon>
        <taxon>Bacillati</taxon>
        <taxon>Bacillota</taxon>
        <taxon>Clostridia</taxon>
        <taxon>Lachnospirales</taxon>
        <taxon>Lachnospiraceae</taxon>
        <taxon>Pseudobutyrivibrio</taxon>
    </lineage>
</organism>
<gene>
    <name evidence="6" type="ORF">E7272_04055</name>
</gene>
<keyword evidence="4" id="KW-0288">FMN</keyword>
<protein>
    <recommendedName>
        <fullName evidence="2">Probable nitronate monooxygenase</fullName>
    </recommendedName>
</protein>
<dbReference type="PANTHER" id="PTHR32332:SF18">
    <property type="entry name" value="2-NITROPROPANE DIOXYGENASE"/>
    <property type="match status" value="1"/>
</dbReference>
<evidence type="ECO:0000256" key="5">
    <source>
        <dbReference type="ARBA" id="ARBA00023002"/>
    </source>
</evidence>
<sequence>MNINGKELAHGIIQGGMGIGVSLSELAGNVAKEGCMGVISSVNIGFKEPDFLKNPFEANIRALKEHIKKAKEISGGKGLIGVNIMVAVSHYEETVKAAIAAGADAIISGAGLPLKLAELVKNTNTLFAPIVSSKKAALLLCKTFSQKSGILPDFIVIEGHKAGGHLGFSRENLEEDTCQENLDILKEVLEVIKPFEEKFHKKIRVFLGGGIFTGKDMADAINAGADGVQIGTRFIATDECDASDTFKQVIVDSTPDDIRIIKSPVGMPARAVYTPLLQSLEKGKTFFAEKCNNCLTACPKGDKVPYCISRALIAAVEGNREEGLFFCGENASRVKEILSVKNLINELLTDCSANLTAGNISI</sequence>
<accession>A0A927UBB2</accession>
<dbReference type="InterPro" id="IPR013785">
    <property type="entry name" value="Aldolase_TIM"/>
</dbReference>
<keyword evidence="6" id="KW-0503">Monooxygenase</keyword>
<dbReference type="EMBL" id="SVER01000008">
    <property type="protein sequence ID" value="MBE5918998.1"/>
    <property type="molecule type" value="Genomic_DNA"/>
</dbReference>
<proteinExistence type="predicted"/>
<dbReference type="SUPFAM" id="SSF51412">
    <property type="entry name" value="Inosine monophosphate dehydrogenase (IMPDH)"/>
    <property type="match status" value="1"/>
</dbReference>
<evidence type="ECO:0000313" key="7">
    <source>
        <dbReference type="Proteomes" id="UP000766246"/>
    </source>
</evidence>
<dbReference type="GO" id="GO:0018580">
    <property type="term" value="F:nitronate monooxygenase activity"/>
    <property type="evidence" value="ECO:0007669"/>
    <property type="project" value="InterPro"/>
</dbReference>
<name>A0A927UBB2_9FIRM</name>
<dbReference type="PANTHER" id="PTHR32332">
    <property type="entry name" value="2-NITROPROPANE DIOXYGENASE"/>
    <property type="match status" value="1"/>
</dbReference>
<dbReference type="Pfam" id="PF03060">
    <property type="entry name" value="NMO"/>
    <property type="match status" value="1"/>
</dbReference>
<dbReference type="AlphaFoldDB" id="A0A927UBB2"/>